<dbReference type="AlphaFoldDB" id="A0A6S6U446"/>
<evidence type="ECO:0000256" key="1">
    <source>
        <dbReference type="SAM" id="Phobius"/>
    </source>
</evidence>
<keyword evidence="1" id="KW-0472">Membrane</keyword>
<keyword evidence="1" id="KW-0812">Transmembrane</keyword>
<gene>
    <name evidence="2" type="ORF">HELGO_WM9239</name>
</gene>
<reference evidence="2" key="1">
    <citation type="submission" date="2020-01" db="EMBL/GenBank/DDBJ databases">
        <authorList>
            <person name="Meier V. D."/>
            <person name="Meier V D."/>
        </authorList>
    </citation>
    <scope>NUCLEOTIDE SEQUENCE</scope>
    <source>
        <strain evidence="2">HLG_WM_MAG_06</strain>
    </source>
</reference>
<feature type="transmembrane region" description="Helical" evidence="1">
    <location>
        <begin position="6"/>
        <end position="22"/>
    </location>
</feature>
<feature type="transmembrane region" description="Helical" evidence="1">
    <location>
        <begin position="142"/>
        <end position="162"/>
    </location>
</feature>
<organism evidence="2">
    <name type="scientific">uncultured Sulfurovum sp</name>
    <dbReference type="NCBI Taxonomy" id="269237"/>
    <lineage>
        <taxon>Bacteria</taxon>
        <taxon>Pseudomonadati</taxon>
        <taxon>Campylobacterota</taxon>
        <taxon>Epsilonproteobacteria</taxon>
        <taxon>Campylobacterales</taxon>
        <taxon>Sulfurovaceae</taxon>
        <taxon>Sulfurovum</taxon>
        <taxon>environmental samples</taxon>
    </lineage>
</organism>
<protein>
    <recommendedName>
        <fullName evidence="3">Zinc-ribbon domain-containing protein</fullName>
    </recommendedName>
</protein>
<evidence type="ECO:0000313" key="2">
    <source>
        <dbReference type="EMBL" id="CAA6822256.1"/>
    </source>
</evidence>
<accession>A0A6S6U446</accession>
<evidence type="ECO:0008006" key="3">
    <source>
        <dbReference type="Google" id="ProtNLM"/>
    </source>
</evidence>
<keyword evidence="1" id="KW-1133">Transmembrane helix</keyword>
<name>A0A6S6U446_9BACT</name>
<dbReference type="EMBL" id="CACVAP010000102">
    <property type="protein sequence ID" value="CAA6822256.1"/>
    <property type="molecule type" value="Genomic_DNA"/>
</dbReference>
<feature type="transmembrane region" description="Helical" evidence="1">
    <location>
        <begin position="64"/>
        <end position="87"/>
    </location>
</feature>
<proteinExistence type="predicted"/>
<feature type="transmembrane region" description="Helical" evidence="1">
    <location>
        <begin position="107"/>
        <end position="130"/>
    </location>
</feature>
<sequence length="163" mass="19545">MKILLIIIFLLIFYIWLWKKLINAEEVYLESQICQACNHKNINEAIFCANCGKKITQKVEKKQGILITIGLGLLFNALSSAFITVVWELYSYHQVLRRFQDYFYYNYYYSYFIDSHTLLSLALVLTGRYLLIKNEKYSFKRLSLLTLTITFWFNLLYFFTLFI</sequence>